<feature type="transmembrane region" description="Helical" evidence="5">
    <location>
        <begin position="179"/>
        <end position="198"/>
    </location>
</feature>
<proteinExistence type="predicted"/>
<gene>
    <name evidence="7" type="ORF">BDE40_1285</name>
</gene>
<feature type="transmembrane region" description="Helical" evidence="5">
    <location>
        <begin position="24"/>
        <end position="49"/>
    </location>
</feature>
<comment type="subcellular location">
    <subcellularLocation>
        <location evidence="1">Membrane</location>
        <topology evidence="1">Multi-pass membrane protein</topology>
    </subcellularLocation>
</comment>
<feature type="transmembrane region" description="Helical" evidence="5">
    <location>
        <begin position="85"/>
        <end position="105"/>
    </location>
</feature>
<evidence type="ECO:0000256" key="2">
    <source>
        <dbReference type="ARBA" id="ARBA00022692"/>
    </source>
</evidence>
<dbReference type="RefSeq" id="WP_134013571.1">
    <property type="nucleotide sequence ID" value="NZ_SOBH01000001.1"/>
</dbReference>
<dbReference type="OrthoDB" id="7838578at2"/>
<comment type="caution">
    <text evidence="7">The sequence shown here is derived from an EMBL/GenBank/DDBJ whole genome shotgun (WGS) entry which is preliminary data.</text>
</comment>
<protein>
    <submittedName>
        <fullName evidence="7">Fusaric acid resistance family protein</fullName>
    </submittedName>
</protein>
<accession>A0A4R7LPE8</accession>
<dbReference type="EMBL" id="SOBH01000001">
    <property type="protein sequence ID" value="TDT77983.1"/>
    <property type="molecule type" value="Genomic_DNA"/>
</dbReference>
<evidence type="ECO:0000256" key="3">
    <source>
        <dbReference type="ARBA" id="ARBA00022989"/>
    </source>
</evidence>
<sequence>MYVTPRPNVNEDPLYAVRLALTGMLAYAAVPILDPALPPIIAALPLGLIAAQRKAFNPAKIIAAPVVMIVMVYATTWFVEQLRPMPLVYVGTMWLVYFVAFRMILKTGAAMGMLIIIVALLMSIMGMHGTATLETMRDGFAQASVVALVVGLLVYILLPARTKEIHVDEPVPTTGNLEIGAAIRATVLIGLSFWLYSVMQPSDMMMAMVAAMVIVFPTGTRVWDEAFQRIRATLYGAVVALLILWLFTFSAHLSIVLGLIFLSGLFFGTKMLNGPHPSMVYQYAFSVTLALVAGALSTQDPAYATFTRIVLTLVGAFTAAFTVAGLDMLTQWRGSPTTDRSSASEMARG</sequence>
<feature type="transmembrane region" description="Helical" evidence="5">
    <location>
        <begin position="112"/>
        <end position="133"/>
    </location>
</feature>
<evidence type="ECO:0000256" key="4">
    <source>
        <dbReference type="ARBA" id="ARBA00023136"/>
    </source>
</evidence>
<evidence type="ECO:0000259" key="6">
    <source>
        <dbReference type="Pfam" id="PF13515"/>
    </source>
</evidence>
<keyword evidence="3 5" id="KW-1133">Transmembrane helix</keyword>
<evidence type="ECO:0000256" key="1">
    <source>
        <dbReference type="ARBA" id="ARBA00004141"/>
    </source>
</evidence>
<evidence type="ECO:0000313" key="8">
    <source>
        <dbReference type="Proteomes" id="UP000294563"/>
    </source>
</evidence>
<feature type="transmembrane region" description="Helical" evidence="5">
    <location>
        <begin position="61"/>
        <end position="79"/>
    </location>
</feature>
<dbReference type="AlphaFoldDB" id="A0A4R7LPE8"/>
<evidence type="ECO:0000313" key="7">
    <source>
        <dbReference type="EMBL" id="TDT77983.1"/>
    </source>
</evidence>
<name>A0A4R7LPE8_9RHOB</name>
<feature type="transmembrane region" description="Helical" evidence="5">
    <location>
        <begin position="139"/>
        <end position="158"/>
    </location>
</feature>
<feature type="transmembrane region" description="Helical" evidence="5">
    <location>
        <begin position="309"/>
        <end position="326"/>
    </location>
</feature>
<keyword evidence="2 5" id="KW-0812">Transmembrane</keyword>
<dbReference type="Pfam" id="PF13515">
    <property type="entry name" value="FUSC_2"/>
    <property type="match status" value="1"/>
</dbReference>
<keyword evidence="4 5" id="KW-0472">Membrane</keyword>
<reference evidence="7 8" key="1">
    <citation type="submission" date="2019-03" db="EMBL/GenBank/DDBJ databases">
        <title>Genomic Encyclopedia of Archaeal and Bacterial Type Strains, Phase II (KMG-II): from individual species to whole genera.</title>
        <authorList>
            <person name="Goeker M."/>
        </authorList>
    </citation>
    <scope>NUCLEOTIDE SEQUENCE [LARGE SCALE GENOMIC DNA]</scope>
    <source>
        <strain evidence="7 8">DSM 29467</strain>
    </source>
</reference>
<keyword evidence="8" id="KW-1185">Reference proteome</keyword>
<feature type="transmembrane region" description="Helical" evidence="5">
    <location>
        <begin position="235"/>
        <end position="268"/>
    </location>
</feature>
<organism evidence="7 8">
    <name type="scientific">Litoreibacter halocynthiae</name>
    <dbReference type="NCBI Taxonomy" id="1242689"/>
    <lineage>
        <taxon>Bacteria</taxon>
        <taxon>Pseudomonadati</taxon>
        <taxon>Pseudomonadota</taxon>
        <taxon>Alphaproteobacteria</taxon>
        <taxon>Rhodobacterales</taxon>
        <taxon>Roseobacteraceae</taxon>
        <taxon>Litoreibacter</taxon>
    </lineage>
</organism>
<dbReference type="GO" id="GO:0016020">
    <property type="term" value="C:membrane"/>
    <property type="evidence" value="ECO:0007669"/>
    <property type="project" value="UniProtKB-SubCell"/>
</dbReference>
<evidence type="ECO:0000256" key="5">
    <source>
        <dbReference type="SAM" id="Phobius"/>
    </source>
</evidence>
<feature type="transmembrane region" description="Helical" evidence="5">
    <location>
        <begin position="204"/>
        <end position="223"/>
    </location>
</feature>
<dbReference type="Proteomes" id="UP000294563">
    <property type="component" value="Unassembled WGS sequence"/>
</dbReference>
<dbReference type="InterPro" id="IPR049453">
    <property type="entry name" value="Memb_transporter_dom"/>
</dbReference>
<feature type="transmembrane region" description="Helical" evidence="5">
    <location>
        <begin position="280"/>
        <end position="297"/>
    </location>
</feature>
<feature type="domain" description="Integral membrane bound transporter" evidence="6">
    <location>
        <begin position="192"/>
        <end position="321"/>
    </location>
</feature>